<evidence type="ECO:0000256" key="7">
    <source>
        <dbReference type="PROSITE-ProRule" id="PRU00023"/>
    </source>
</evidence>
<organism evidence="10 11">
    <name type="scientific">Carnegiea gigantea</name>
    <dbReference type="NCBI Taxonomy" id="171969"/>
    <lineage>
        <taxon>Eukaryota</taxon>
        <taxon>Viridiplantae</taxon>
        <taxon>Streptophyta</taxon>
        <taxon>Embryophyta</taxon>
        <taxon>Tracheophyta</taxon>
        <taxon>Spermatophyta</taxon>
        <taxon>Magnoliopsida</taxon>
        <taxon>eudicotyledons</taxon>
        <taxon>Gunneridae</taxon>
        <taxon>Pentapetalae</taxon>
        <taxon>Caryophyllales</taxon>
        <taxon>Cactineae</taxon>
        <taxon>Cactaceae</taxon>
        <taxon>Cactoideae</taxon>
        <taxon>Echinocereeae</taxon>
        <taxon>Carnegiea</taxon>
    </lineage>
</organism>
<name>A0A9Q1QBL0_9CARY</name>
<dbReference type="Proteomes" id="UP001153076">
    <property type="component" value="Unassembled WGS sequence"/>
</dbReference>
<feature type="domain" description="PGG" evidence="9">
    <location>
        <begin position="1048"/>
        <end position="1139"/>
    </location>
</feature>
<evidence type="ECO:0000313" key="11">
    <source>
        <dbReference type="Proteomes" id="UP001153076"/>
    </source>
</evidence>
<evidence type="ECO:0000256" key="1">
    <source>
        <dbReference type="ARBA" id="ARBA00004141"/>
    </source>
</evidence>
<keyword evidence="6 8" id="KW-0472">Membrane</keyword>
<proteinExistence type="predicted"/>
<dbReference type="SUPFAM" id="SSF48403">
    <property type="entry name" value="Ankyrin repeat"/>
    <property type="match status" value="3"/>
</dbReference>
<comment type="caution">
    <text evidence="10">The sequence shown here is derived from an EMBL/GenBank/DDBJ whole genome shotgun (WGS) entry which is preliminary data.</text>
</comment>
<evidence type="ECO:0000256" key="2">
    <source>
        <dbReference type="ARBA" id="ARBA00022692"/>
    </source>
</evidence>
<feature type="transmembrane region" description="Helical" evidence="8">
    <location>
        <begin position="1053"/>
        <end position="1070"/>
    </location>
</feature>
<keyword evidence="4 8" id="KW-1133">Transmembrane helix</keyword>
<sequence>MDDDHGSWKPMDPNLKDAACDGNTKFLTKAIGWSKPQDYWLSRFIPTNNSKEPYAGNILHLAVWHGQRDFVETAMEKLPEEVVSQLLRHRERAGELHNRTPALLAIEKDDCSTAEMLTSGSRAKLIQGLVDDQDNSPLFLAVQKGFDNVVMNILDCQGPLCARGPNGLTALHVVPGLLDYKSASWLSYCLGWGFDKRWREVSEKLFERLGELTAATDTNGFTILHKWVETYSLPDDSWKKERIAQIFEYFFQHFPDDAVKLMLATDHKDCNNVVHHVAISDSTDAVARQLIESYKKCTSLKPSNLLQPWLMKNKDGDTPLVLAIRNKRDQLAVLFLSADPVSSLRLSDRPNPFIFAVCNQCHEVAKEILAKVAEHDLMSLLPFDDNPRPDVLRFALRFPGEYLIPFTQLPLTKETFIKEVKEKLPLSPKHDMKLGSSTEYRVFDPASWKPMDAELKKAAWSGDVDFLRDKIASEPWTYWLSRCTPTEDGVSYAGNILHLAIWQDKTEFVKQAMEILPGEVVNLLLCQQETAGKHVNSNPLHLAVLMERHSIVQAIADRDDQLRMSLREVAYKYTAKDLKGRTPALLAIQKGDSCCADILTSNDRAELIQDIVDNEGNSPLFLAVQNGLPKVVSNVLDCVDLCGSGPDGSTALHVAPGLLDSSTNVDDIYQKLLRLPNLLNKSDNNGFTVLHNWAEMGCKRADDHVTEKCNLESLLNNFFKNHGDDATKLMLKTDSKVGNNPLHVLAATSTSTSTFSERMAVKIATRLVYLFEEYMAPDTHDRPWLMQNKNEDTPLLLAIRCKLEDLALCFLQKDPNKSLILSAKKENPLKLAVDNGCQRAVLKIMRIIAAHTDDLGTLLTFSDGSTILDAASAPNCPETVAETIIKEVVENFPLLITQDDGEGKTPLDKAAEAGKLKIVKLMVKNCPSLMDTYLERRATPLHRIRDGTIAEYKKLLRLKVIEEMKNTQDVNYETPLHKSIRSKDMPLTEALLTTNGIDLDLEDNGGVTPMDLLAEKAKSDYDWSELCKLARIDPKLKLTYAQRAEYFLKLREVLLVVATLLAAITFQAGFTLPGGLNNNSGEAILAKKAAFLVFLLADAYAMCCSMLVLFCLIWSMSCDRDKSVKLIRHSMWILFLSLYGVCDKLRDLLLGSASRRRSQTNSPPHP</sequence>
<dbReference type="Pfam" id="PF13962">
    <property type="entry name" value="PGG"/>
    <property type="match status" value="1"/>
</dbReference>
<keyword evidence="5 7" id="KW-0040">ANK repeat</keyword>
<keyword evidence="2 8" id="KW-0812">Transmembrane</keyword>
<protein>
    <recommendedName>
        <fullName evidence="9">PGG domain-containing protein</fullName>
    </recommendedName>
</protein>
<evidence type="ECO:0000256" key="8">
    <source>
        <dbReference type="SAM" id="Phobius"/>
    </source>
</evidence>
<dbReference type="PROSITE" id="PS50088">
    <property type="entry name" value="ANK_REPEAT"/>
    <property type="match status" value="1"/>
</dbReference>
<dbReference type="EMBL" id="JAKOGI010000356">
    <property type="protein sequence ID" value="KAJ8436213.1"/>
    <property type="molecule type" value="Genomic_DNA"/>
</dbReference>
<dbReference type="GO" id="GO:0005886">
    <property type="term" value="C:plasma membrane"/>
    <property type="evidence" value="ECO:0007669"/>
    <property type="project" value="TreeGrafter"/>
</dbReference>
<keyword evidence="11" id="KW-1185">Reference proteome</keyword>
<reference evidence="10" key="1">
    <citation type="submission" date="2022-04" db="EMBL/GenBank/DDBJ databases">
        <title>Carnegiea gigantea Genome sequencing and assembly v2.</title>
        <authorList>
            <person name="Copetti D."/>
            <person name="Sanderson M.J."/>
            <person name="Burquez A."/>
            <person name="Wojciechowski M.F."/>
        </authorList>
    </citation>
    <scope>NUCLEOTIDE SEQUENCE</scope>
    <source>
        <strain evidence="10">SGP5-SGP5p</strain>
        <tissue evidence="10">Aerial part</tissue>
    </source>
</reference>
<dbReference type="InterPro" id="IPR036770">
    <property type="entry name" value="Ankyrin_rpt-contain_sf"/>
</dbReference>
<gene>
    <name evidence="10" type="ORF">Cgig2_006900</name>
</gene>
<evidence type="ECO:0000259" key="9">
    <source>
        <dbReference type="Pfam" id="PF13962"/>
    </source>
</evidence>
<dbReference type="InterPro" id="IPR002110">
    <property type="entry name" value="Ankyrin_rpt"/>
</dbReference>
<comment type="subcellular location">
    <subcellularLocation>
        <location evidence="1">Membrane</location>
        <topology evidence="1">Multi-pass membrane protein</topology>
    </subcellularLocation>
</comment>
<dbReference type="PANTHER" id="PTHR24186">
    <property type="entry name" value="PROTEIN PHOSPHATASE 1 REGULATORY SUBUNIT"/>
    <property type="match status" value="1"/>
</dbReference>
<dbReference type="AlphaFoldDB" id="A0A9Q1QBL0"/>
<accession>A0A9Q1QBL0</accession>
<dbReference type="PANTHER" id="PTHR24186:SF46">
    <property type="entry name" value="PROTEIN ACCELERATED CELL DEATH 6-LIKE"/>
    <property type="match status" value="1"/>
</dbReference>
<dbReference type="SMART" id="SM00248">
    <property type="entry name" value="ANK"/>
    <property type="match status" value="13"/>
</dbReference>
<keyword evidence="3" id="KW-0677">Repeat</keyword>
<evidence type="ECO:0000256" key="6">
    <source>
        <dbReference type="ARBA" id="ARBA00023136"/>
    </source>
</evidence>
<evidence type="ECO:0000256" key="4">
    <source>
        <dbReference type="ARBA" id="ARBA00022989"/>
    </source>
</evidence>
<evidence type="ECO:0000313" key="10">
    <source>
        <dbReference type="EMBL" id="KAJ8436213.1"/>
    </source>
</evidence>
<feature type="repeat" description="ANK" evidence="7">
    <location>
        <begin position="902"/>
        <end position="925"/>
    </location>
</feature>
<evidence type="ECO:0000256" key="5">
    <source>
        <dbReference type="ARBA" id="ARBA00023043"/>
    </source>
</evidence>
<dbReference type="Gene3D" id="1.25.40.20">
    <property type="entry name" value="Ankyrin repeat-containing domain"/>
    <property type="match status" value="5"/>
</dbReference>
<feature type="transmembrane region" description="Helical" evidence="8">
    <location>
        <begin position="1090"/>
        <end position="1114"/>
    </location>
</feature>
<evidence type="ECO:0000256" key="3">
    <source>
        <dbReference type="ARBA" id="ARBA00022737"/>
    </source>
</evidence>
<dbReference type="OrthoDB" id="1730934at2759"/>
<dbReference type="InterPro" id="IPR026961">
    <property type="entry name" value="PGG_dom"/>
</dbReference>
<dbReference type="PROSITE" id="PS50297">
    <property type="entry name" value="ANK_REP_REGION"/>
    <property type="match status" value="1"/>
</dbReference>